<feature type="compositionally biased region" description="Basic and acidic residues" evidence="1">
    <location>
        <begin position="155"/>
        <end position="165"/>
    </location>
</feature>
<feature type="compositionally biased region" description="Basic and acidic residues" evidence="1">
    <location>
        <begin position="587"/>
        <end position="601"/>
    </location>
</feature>
<evidence type="ECO:0000256" key="1">
    <source>
        <dbReference type="SAM" id="MobiDB-lite"/>
    </source>
</evidence>
<dbReference type="InParanoid" id="W2RQ51"/>
<feature type="compositionally biased region" description="Basic and acidic residues" evidence="1">
    <location>
        <begin position="799"/>
        <end position="820"/>
    </location>
</feature>
<dbReference type="STRING" id="1220924.W2RQ51"/>
<feature type="compositionally biased region" description="Low complexity" evidence="1">
    <location>
        <begin position="475"/>
        <end position="488"/>
    </location>
</feature>
<feature type="compositionally biased region" description="Low complexity" evidence="1">
    <location>
        <begin position="917"/>
        <end position="933"/>
    </location>
</feature>
<feature type="compositionally biased region" description="Low complexity" evidence="1">
    <location>
        <begin position="958"/>
        <end position="1006"/>
    </location>
</feature>
<feature type="compositionally biased region" description="Basic and acidic residues" evidence="1">
    <location>
        <begin position="1023"/>
        <end position="1033"/>
    </location>
</feature>
<feature type="compositionally biased region" description="Basic and acidic residues" evidence="1">
    <location>
        <begin position="832"/>
        <end position="844"/>
    </location>
</feature>
<dbReference type="Pfam" id="PF10407">
    <property type="entry name" value="Cytokin_check_N"/>
    <property type="match status" value="1"/>
</dbReference>
<feature type="compositionally biased region" description="Basic residues" evidence="1">
    <location>
        <begin position="457"/>
        <end position="467"/>
    </location>
</feature>
<evidence type="ECO:0000259" key="2">
    <source>
        <dbReference type="Pfam" id="PF10407"/>
    </source>
</evidence>
<feature type="region of interest" description="Disordered" evidence="1">
    <location>
        <begin position="124"/>
        <end position="1047"/>
    </location>
</feature>
<dbReference type="Proteomes" id="UP000030752">
    <property type="component" value="Unassembled WGS sequence"/>
</dbReference>
<dbReference type="OrthoDB" id="4120314at2759"/>
<feature type="compositionally biased region" description="Polar residues" evidence="1">
    <location>
        <begin position="269"/>
        <end position="297"/>
    </location>
</feature>
<proteinExistence type="predicted"/>
<accession>W2RQ51</accession>
<dbReference type="AlphaFoldDB" id="W2RQ51"/>
<feature type="compositionally biased region" description="Low complexity" evidence="1">
    <location>
        <begin position="845"/>
        <end position="865"/>
    </location>
</feature>
<name>W2RQ51_CYPE1</name>
<feature type="domain" description="Nucleolar protein Dnt1-like N-terminal" evidence="2">
    <location>
        <begin position="29"/>
        <end position="89"/>
    </location>
</feature>
<gene>
    <name evidence="3" type="ORF">HMPREF1541_06693</name>
</gene>
<dbReference type="RefSeq" id="XP_008719245.1">
    <property type="nucleotide sequence ID" value="XM_008721023.1"/>
</dbReference>
<dbReference type="VEuPathDB" id="FungiDB:HMPREF1541_06693"/>
<feature type="compositionally biased region" description="Basic and acidic residues" evidence="1">
    <location>
        <begin position="178"/>
        <end position="187"/>
    </location>
</feature>
<feature type="compositionally biased region" description="Acidic residues" evidence="1">
    <location>
        <begin position="188"/>
        <end position="199"/>
    </location>
</feature>
<dbReference type="eggNOG" id="ENOG502RAM2">
    <property type="taxonomic scope" value="Eukaryota"/>
</dbReference>
<feature type="compositionally biased region" description="Polar residues" evidence="1">
    <location>
        <begin position="430"/>
        <end position="446"/>
    </location>
</feature>
<protein>
    <recommendedName>
        <fullName evidence="2">Nucleolar protein Dnt1-like N-terminal domain-containing protein</fullName>
    </recommendedName>
</protein>
<sequence length="1047" mass="111392">MVKLKVFVRVIPESSYGAEASPHAAHAPRRFVVIVREPAEWFVGTLAHEAKSTYQRLYKHDLGQIKYLKDDDDNDLDPEFRLSDVFVNEGKAARDGHDQEAVIKVIQEQGQIVRADSVVPDLTPAHYRHPVSRYPPPTSLLGKRSYAESNGPSKEAPDKRSRLPEISESQQLIPSVEHSPELIHDTQQEPDEDDVFDDAAESHESQKANGVSTTISTLEQPKTPSNDRLMNETSQSKSPAAQTSSAAGKFKSSSRPDPYDHPLSDIEDSQMSPAQANGSKNMESIEQLPSQRTQNQDVVDAFNAQEALQPMDIDHIIPAAEEISTKAASTTLQNGNASKSEDSEADSEAEAEKAGHAKPEVTKTRKPMSASAGRNDDNKVIAAPAQPSKKTKKQEQAKTSPNNDQLKPNFPSSPSRRTSGVISELDSPGEQLSQSLWNSAQGQSLTDGVAVALTKQQKAHQRQKEKRRARDSETSSAASGSRPGSSAGQNTVVQNPSATATVKKLSKAKQQSKRRGESTSSSSVPVSRPGSSTDSNTSVQKSSETKKTPSKAKQQPEATKPETVKPTAKNGATQQSKGAKQGTGKQAVKEKSLKEKLKDATVEAGAKALGSATGSQKAAGTSKGKSSAQSVEDAPLPTIEASAPNPITPATKATLPLPQVREVSKDSRSPSATANLVVPKGMSEEEYLRLRNQNELTPQPPRPVASKKKKENTPATNVNVRAPVAKSDPQEGKAAVQTTTGLAKTVARKTASMDSSSDGDSASSSEESDDNPEPTRKQATNTAFLSASRSSNSKSKSRSPAEVRKEPPTPKSAVKDKDRVVMPPPTPKSTARRRESMKKVRTERSSSSASTETSSQASSKESASAVPRKKVADDERSSLSDSSRESSRESSQESSERSSSESSPKPVQTKPDTSPRKLSPPSKVVTPSSVASKLTRPAAPEKRESGLKLLRKKIISQAASKDASPAPASVAAAARKKALAAASSSDSSESEESSSGSASESSAPAPRKTKQATKAKGGGTRLGKVEKTPDPSIRDPSPSVSSDDSDE</sequence>
<feature type="compositionally biased region" description="Polar residues" evidence="1">
    <location>
        <begin position="207"/>
        <end position="255"/>
    </location>
</feature>
<feature type="compositionally biased region" description="Polar residues" evidence="1">
    <location>
        <begin position="397"/>
        <end position="421"/>
    </location>
</feature>
<reference evidence="3 4" key="1">
    <citation type="submission" date="2013-03" db="EMBL/GenBank/DDBJ databases">
        <title>The Genome Sequence of Phialophora europaea CBS 101466.</title>
        <authorList>
            <consortium name="The Broad Institute Genomics Platform"/>
            <person name="Cuomo C."/>
            <person name="de Hoog S."/>
            <person name="Gorbushina A."/>
            <person name="Walker B."/>
            <person name="Young S.K."/>
            <person name="Zeng Q."/>
            <person name="Gargeya S."/>
            <person name="Fitzgerald M."/>
            <person name="Haas B."/>
            <person name="Abouelleil A."/>
            <person name="Allen A.W."/>
            <person name="Alvarado L."/>
            <person name="Arachchi H.M."/>
            <person name="Berlin A.M."/>
            <person name="Chapman S.B."/>
            <person name="Gainer-Dewar J."/>
            <person name="Goldberg J."/>
            <person name="Griggs A."/>
            <person name="Gujja S."/>
            <person name="Hansen M."/>
            <person name="Howarth C."/>
            <person name="Imamovic A."/>
            <person name="Ireland A."/>
            <person name="Larimer J."/>
            <person name="McCowan C."/>
            <person name="Murphy C."/>
            <person name="Pearson M."/>
            <person name="Poon T.W."/>
            <person name="Priest M."/>
            <person name="Roberts A."/>
            <person name="Saif S."/>
            <person name="Shea T."/>
            <person name="Sisk P."/>
            <person name="Sykes S."/>
            <person name="Wortman J."/>
            <person name="Nusbaum C."/>
            <person name="Birren B."/>
        </authorList>
    </citation>
    <scope>NUCLEOTIDE SEQUENCE [LARGE SCALE GENOMIC DNA]</scope>
    <source>
        <strain evidence="3 4">CBS 101466</strain>
    </source>
</reference>
<evidence type="ECO:0000313" key="4">
    <source>
        <dbReference type="Proteomes" id="UP000030752"/>
    </source>
</evidence>
<feature type="compositionally biased region" description="Basic and acidic residues" evidence="1">
    <location>
        <begin position="350"/>
        <end position="363"/>
    </location>
</feature>
<keyword evidence="4" id="KW-1185">Reference proteome</keyword>
<feature type="compositionally biased region" description="Low complexity" evidence="1">
    <location>
        <begin position="1034"/>
        <end position="1047"/>
    </location>
</feature>
<dbReference type="GeneID" id="19974032"/>
<feature type="compositionally biased region" description="Polar residues" evidence="1">
    <location>
        <begin position="326"/>
        <end position="336"/>
    </location>
</feature>
<feature type="compositionally biased region" description="Basic residues" evidence="1">
    <location>
        <begin position="504"/>
        <end position="513"/>
    </location>
</feature>
<feature type="compositionally biased region" description="Basic and acidic residues" evidence="1">
    <location>
        <begin position="870"/>
        <end position="899"/>
    </location>
</feature>
<feature type="compositionally biased region" description="Polar residues" evidence="1">
    <location>
        <begin position="489"/>
        <end position="500"/>
    </location>
</feature>
<feature type="compositionally biased region" description="Polar residues" evidence="1">
    <location>
        <begin position="612"/>
        <end position="630"/>
    </location>
</feature>
<feature type="compositionally biased region" description="Low complexity" evidence="1">
    <location>
        <begin position="518"/>
        <end position="533"/>
    </location>
</feature>
<dbReference type="HOGENOM" id="CLU_291512_0_0_1"/>
<feature type="compositionally biased region" description="Low complexity" evidence="1">
    <location>
        <begin position="752"/>
        <end position="765"/>
    </location>
</feature>
<dbReference type="InterPro" id="IPR018844">
    <property type="entry name" value="Dnt1-like_N"/>
</dbReference>
<organism evidence="3 4">
    <name type="scientific">Cyphellophora europaea (strain CBS 101466)</name>
    <name type="common">Phialophora europaea</name>
    <dbReference type="NCBI Taxonomy" id="1220924"/>
    <lineage>
        <taxon>Eukaryota</taxon>
        <taxon>Fungi</taxon>
        <taxon>Dikarya</taxon>
        <taxon>Ascomycota</taxon>
        <taxon>Pezizomycotina</taxon>
        <taxon>Eurotiomycetes</taxon>
        <taxon>Chaetothyriomycetidae</taxon>
        <taxon>Chaetothyriales</taxon>
        <taxon>Cyphellophoraceae</taxon>
        <taxon>Cyphellophora</taxon>
    </lineage>
</organism>
<dbReference type="EMBL" id="KB822722">
    <property type="protein sequence ID" value="ETN38656.1"/>
    <property type="molecule type" value="Genomic_DNA"/>
</dbReference>
<evidence type="ECO:0000313" key="3">
    <source>
        <dbReference type="EMBL" id="ETN38656.1"/>
    </source>
</evidence>